<gene>
    <name evidence="2" type="ORF">Sradi_6150800</name>
</gene>
<protein>
    <submittedName>
        <fullName evidence="2">Retrovirus-related Pol polyprotein from transposon TNT 1-94</fullName>
    </submittedName>
</protein>
<dbReference type="AlphaFoldDB" id="A0AAW2KJZ2"/>
<accession>A0AAW2KJZ2</accession>
<dbReference type="InterPro" id="IPR013103">
    <property type="entry name" value="RVT_2"/>
</dbReference>
<sequence length="299" mass="34125">MSDIDSGKWIEAMKSEMDSMSLNQVWTLVDRPKGGRPVRCKWVCKRKIGADGEVTTFKARLVAKGYTQRPGVDFEEIFSPVAIAKSIQIMISIAAWLSLTVSLRKDLYRSAGGIHSSRRRAEGLSSPKRSVYGLKQASRSWNICFDEVIRGYDFVKNDFDPCVYKKDLGEASYILGIKIFGDRSKRILEMTKNSYIEKVLKRFKIEHSKRGSLLMRHEIKLSKKQSPKTDEELKRMLDIPYALAVSSIKYVAQCTRPDIAYALSVTSKYQVCTGEAHWTAVKTILKYLRRTKDVSWSRA</sequence>
<evidence type="ECO:0000313" key="2">
    <source>
        <dbReference type="EMBL" id="KAL0307335.1"/>
    </source>
</evidence>
<reference evidence="2" key="2">
    <citation type="journal article" date="2024" name="Plant">
        <title>Genomic evolution and insights into agronomic trait innovations of Sesamum species.</title>
        <authorList>
            <person name="Miao H."/>
            <person name="Wang L."/>
            <person name="Qu L."/>
            <person name="Liu H."/>
            <person name="Sun Y."/>
            <person name="Le M."/>
            <person name="Wang Q."/>
            <person name="Wei S."/>
            <person name="Zheng Y."/>
            <person name="Lin W."/>
            <person name="Duan Y."/>
            <person name="Cao H."/>
            <person name="Xiong S."/>
            <person name="Wang X."/>
            <person name="Wei L."/>
            <person name="Li C."/>
            <person name="Ma Q."/>
            <person name="Ju M."/>
            <person name="Zhao R."/>
            <person name="Li G."/>
            <person name="Mu C."/>
            <person name="Tian Q."/>
            <person name="Mei H."/>
            <person name="Zhang T."/>
            <person name="Gao T."/>
            <person name="Zhang H."/>
        </authorList>
    </citation>
    <scope>NUCLEOTIDE SEQUENCE</scope>
    <source>
        <strain evidence="2">G02</strain>
    </source>
</reference>
<organism evidence="2">
    <name type="scientific">Sesamum radiatum</name>
    <name type="common">Black benniseed</name>
    <dbReference type="NCBI Taxonomy" id="300843"/>
    <lineage>
        <taxon>Eukaryota</taxon>
        <taxon>Viridiplantae</taxon>
        <taxon>Streptophyta</taxon>
        <taxon>Embryophyta</taxon>
        <taxon>Tracheophyta</taxon>
        <taxon>Spermatophyta</taxon>
        <taxon>Magnoliopsida</taxon>
        <taxon>eudicotyledons</taxon>
        <taxon>Gunneridae</taxon>
        <taxon>Pentapetalae</taxon>
        <taxon>asterids</taxon>
        <taxon>lamiids</taxon>
        <taxon>Lamiales</taxon>
        <taxon>Pedaliaceae</taxon>
        <taxon>Sesamum</taxon>
    </lineage>
</organism>
<reference evidence="2" key="1">
    <citation type="submission" date="2020-06" db="EMBL/GenBank/DDBJ databases">
        <authorList>
            <person name="Li T."/>
            <person name="Hu X."/>
            <person name="Zhang T."/>
            <person name="Song X."/>
            <person name="Zhang H."/>
            <person name="Dai N."/>
            <person name="Sheng W."/>
            <person name="Hou X."/>
            <person name="Wei L."/>
        </authorList>
    </citation>
    <scope>NUCLEOTIDE SEQUENCE</scope>
    <source>
        <strain evidence="2">G02</strain>
        <tissue evidence="2">Leaf</tissue>
    </source>
</reference>
<evidence type="ECO:0000259" key="1">
    <source>
        <dbReference type="Pfam" id="PF07727"/>
    </source>
</evidence>
<dbReference type="EMBL" id="JACGWJ010000028">
    <property type="protein sequence ID" value="KAL0307335.1"/>
    <property type="molecule type" value="Genomic_DNA"/>
</dbReference>
<dbReference type="Pfam" id="PF07727">
    <property type="entry name" value="RVT_2"/>
    <property type="match status" value="1"/>
</dbReference>
<proteinExistence type="predicted"/>
<name>A0AAW2KJZ2_SESRA</name>
<comment type="caution">
    <text evidence="2">The sequence shown here is derived from an EMBL/GenBank/DDBJ whole genome shotgun (WGS) entry which is preliminary data.</text>
</comment>
<feature type="domain" description="Reverse transcriptase Ty1/copia-type" evidence="1">
    <location>
        <begin position="23"/>
        <end position="177"/>
    </location>
</feature>